<dbReference type="AlphaFoldDB" id="A0A3D8Q750"/>
<accession>A0A3D8Q750</accession>
<evidence type="ECO:0000313" key="1">
    <source>
        <dbReference type="EMBL" id="RDW57629.1"/>
    </source>
</evidence>
<name>A0A3D8Q750_9HELO</name>
<organism evidence="1 2">
    <name type="scientific">Coleophoma cylindrospora</name>
    <dbReference type="NCBI Taxonomy" id="1849047"/>
    <lineage>
        <taxon>Eukaryota</taxon>
        <taxon>Fungi</taxon>
        <taxon>Dikarya</taxon>
        <taxon>Ascomycota</taxon>
        <taxon>Pezizomycotina</taxon>
        <taxon>Leotiomycetes</taxon>
        <taxon>Helotiales</taxon>
        <taxon>Dermateaceae</taxon>
        <taxon>Coleophoma</taxon>
    </lineage>
</organism>
<keyword evidence="2" id="KW-1185">Reference proteome</keyword>
<dbReference type="Proteomes" id="UP000256645">
    <property type="component" value="Unassembled WGS sequence"/>
</dbReference>
<proteinExistence type="predicted"/>
<sequence length="225" mass="24609">MDKSDGLVRQLEKLSVDDSCSPGLNTVLRQRLKEFAHTRNHNFQQDNIGNIYITRAGSDSELSAIAVTFPLDSSNCWATLSSALQVFLDLESIHTSCDITLLGWSSPHDNPIGHNVWEGAISLAAGYEQAAELKQFASLEDVRNFSLSANFQLLETDEPLVAKGSPVLIQKLQEAAAGQVKVILESPISKRVPVLSIQGKGAIAVAKLSVEYYSRYVVGLFENFD</sequence>
<dbReference type="OrthoDB" id="4140562at2759"/>
<comment type="caution">
    <text evidence="1">The sequence shown here is derived from an EMBL/GenBank/DDBJ whole genome shotgun (WGS) entry which is preliminary data.</text>
</comment>
<gene>
    <name evidence="1" type="ORF">BP6252_13711</name>
</gene>
<protein>
    <submittedName>
        <fullName evidence="1">Uncharacterized protein</fullName>
    </submittedName>
</protein>
<reference evidence="1 2" key="1">
    <citation type="journal article" date="2018" name="IMA Fungus">
        <title>IMA Genome-F 9: Draft genome sequence of Annulohypoxylon stygium, Aspergillus mulundensis, Berkeleyomyces basicola (syn. Thielaviopsis basicola), Ceratocystis smalleyi, two Cercospora beticola strains, Coleophoma cylindrospora, Fusarium fracticaudum, Phialophora cf. hyalina, and Morchella septimelata.</title>
        <authorList>
            <person name="Wingfield B.D."/>
            <person name="Bills G.F."/>
            <person name="Dong Y."/>
            <person name="Huang W."/>
            <person name="Nel W.J."/>
            <person name="Swalarsk-Parry B.S."/>
            <person name="Vaghefi N."/>
            <person name="Wilken P.M."/>
            <person name="An Z."/>
            <person name="de Beer Z.W."/>
            <person name="De Vos L."/>
            <person name="Chen L."/>
            <person name="Duong T.A."/>
            <person name="Gao Y."/>
            <person name="Hammerbacher A."/>
            <person name="Kikkert J.R."/>
            <person name="Li Y."/>
            <person name="Li H."/>
            <person name="Li K."/>
            <person name="Li Q."/>
            <person name="Liu X."/>
            <person name="Ma X."/>
            <person name="Naidoo K."/>
            <person name="Pethybridge S.J."/>
            <person name="Sun J."/>
            <person name="Steenkamp E.T."/>
            <person name="van der Nest M.A."/>
            <person name="van Wyk S."/>
            <person name="Wingfield M.J."/>
            <person name="Xiong C."/>
            <person name="Yue Q."/>
            <person name="Zhang X."/>
        </authorList>
    </citation>
    <scope>NUCLEOTIDE SEQUENCE [LARGE SCALE GENOMIC DNA]</scope>
    <source>
        <strain evidence="1 2">BP6252</strain>
    </source>
</reference>
<dbReference type="EMBL" id="PDLM01000019">
    <property type="protein sequence ID" value="RDW57629.1"/>
    <property type="molecule type" value="Genomic_DNA"/>
</dbReference>
<evidence type="ECO:0000313" key="2">
    <source>
        <dbReference type="Proteomes" id="UP000256645"/>
    </source>
</evidence>